<keyword evidence="2" id="KW-1185">Reference proteome</keyword>
<evidence type="ECO:0000313" key="1">
    <source>
        <dbReference type="EMBL" id="KNA90022.1"/>
    </source>
</evidence>
<reference evidence="1 2" key="1">
    <citation type="submission" date="2015-05" db="EMBL/GenBank/DDBJ databases">
        <title>Draft genome sequence of the bacterium Gordonia jacobaea a new member of the Gordonia genus.</title>
        <authorList>
            <person name="Jimenez-Galisteo G."/>
            <person name="Dominguez A."/>
            <person name="Munoz E."/>
            <person name="Vinas M."/>
        </authorList>
    </citation>
    <scope>NUCLEOTIDE SEQUENCE [LARGE SCALE GENOMIC DNA]</scope>
    <source>
        <strain evidence="2">mv1</strain>
    </source>
</reference>
<evidence type="ECO:0000313" key="2">
    <source>
        <dbReference type="Proteomes" id="UP000037247"/>
    </source>
</evidence>
<organism evidence="1 2">
    <name type="scientific">Gordonia jacobaea</name>
    <dbReference type="NCBI Taxonomy" id="122202"/>
    <lineage>
        <taxon>Bacteria</taxon>
        <taxon>Bacillati</taxon>
        <taxon>Actinomycetota</taxon>
        <taxon>Actinomycetes</taxon>
        <taxon>Mycobacteriales</taxon>
        <taxon>Gordoniaceae</taxon>
        <taxon>Gordonia</taxon>
    </lineage>
</organism>
<dbReference type="Proteomes" id="UP000037247">
    <property type="component" value="Unassembled WGS sequence"/>
</dbReference>
<proteinExistence type="predicted"/>
<evidence type="ECO:0008006" key="3">
    <source>
        <dbReference type="Google" id="ProtNLM"/>
    </source>
</evidence>
<protein>
    <recommendedName>
        <fullName evidence="3">Polyketide cyclase</fullName>
    </recommendedName>
</protein>
<accession>A0ABR5I8P2</accession>
<gene>
    <name evidence="1" type="ORF">ABW18_18025</name>
</gene>
<dbReference type="EMBL" id="LDTZ01000021">
    <property type="protein sequence ID" value="KNA90022.1"/>
    <property type="molecule type" value="Genomic_DNA"/>
</dbReference>
<dbReference type="SUPFAM" id="SSF55961">
    <property type="entry name" value="Bet v1-like"/>
    <property type="match status" value="1"/>
</dbReference>
<sequence length="142" mass="16117">MTSRWRLPFARTAVFDALADADAYPTWWPQVHDVHRVDERSGTARLRSLLPMSLYVSAVEEVRDPRRGILRATLTGDLVGWSQWCVSQTYDITTADFTQEVLLRKKTPAWLLTACRPLLALNHSHMMRAGNNGLIRRLGEAG</sequence>
<dbReference type="InterPro" id="IPR023393">
    <property type="entry name" value="START-like_dom_sf"/>
</dbReference>
<name>A0ABR5I8P2_9ACTN</name>
<dbReference type="Gene3D" id="3.30.530.20">
    <property type="match status" value="1"/>
</dbReference>
<comment type="caution">
    <text evidence="1">The sequence shown here is derived from an EMBL/GenBank/DDBJ whole genome shotgun (WGS) entry which is preliminary data.</text>
</comment>